<organism evidence="4 5">
    <name type="scientific">Nonomuraea recticatena</name>
    <dbReference type="NCBI Taxonomy" id="46178"/>
    <lineage>
        <taxon>Bacteria</taxon>
        <taxon>Bacillati</taxon>
        <taxon>Actinomycetota</taxon>
        <taxon>Actinomycetes</taxon>
        <taxon>Streptosporangiales</taxon>
        <taxon>Streptosporangiaceae</taxon>
        <taxon>Nonomuraea</taxon>
    </lineage>
</organism>
<dbReference type="PANTHER" id="PTHR48106">
    <property type="entry name" value="QUINONE OXIDOREDUCTASE PIG3-RELATED"/>
    <property type="match status" value="1"/>
</dbReference>
<evidence type="ECO:0000256" key="1">
    <source>
        <dbReference type="ARBA" id="ARBA00022857"/>
    </source>
</evidence>
<protein>
    <submittedName>
        <fullName evidence="4">Zinc-binding dehydrogenase</fullName>
    </submittedName>
</protein>
<dbReference type="InterPro" id="IPR020843">
    <property type="entry name" value="ER"/>
</dbReference>
<gene>
    <name evidence="4" type="ORF">GCM10010412_022390</name>
</gene>
<dbReference type="Pfam" id="PF08240">
    <property type="entry name" value="ADH_N"/>
    <property type="match status" value="1"/>
</dbReference>
<evidence type="ECO:0000313" key="5">
    <source>
        <dbReference type="Proteomes" id="UP001501666"/>
    </source>
</evidence>
<dbReference type="SUPFAM" id="SSF50129">
    <property type="entry name" value="GroES-like"/>
    <property type="match status" value="1"/>
</dbReference>
<dbReference type="InterPro" id="IPR036291">
    <property type="entry name" value="NAD(P)-bd_dom_sf"/>
</dbReference>
<proteinExistence type="predicted"/>
<evidence type="ECO:0000256" key="2">
    <source>
        <dbReference type="ARBA" id="ARBA00023002"/>
    </source>
</evidence>
<keyword evidence="5" id="KW-1185">Reference proteome</keyword>
<evidence type="ECO:0000313" key="4">
    <source>
        <dbReference type="EMBL" id="GAA2653911.1"/>
    </source>
</evidence>
<dbReference type="Proteomes" id="UP001501666">
    <property type="component" value="Unassembled WGS sequence"/>
</dbReference>
<dbReference type="EMBL" id="BAAATE010000004">
    <property type="protein sequence ID" value="GAA2653911.1"/>
    <property type="molecule type" value="Genomic_DNA"/>
</dbReference>
<dbReference type="InterPro" id="IPR013154">
    <property type="entry name" value="ADH-like_N"/>
</dbReference>
<dbReference type="Pfam" id="PF13602">
    <property type="entry name" value="ADH_zinc_N_2"/>
    <property type="match status" value="1"/>
</dbReference>
<dbReference type="SMART" id="SM00829">
    <property type="entry name" value="PKS_ER"/>
    <property type="match status" value="1"/>
</dbReference>
<name>A0ABN3RJX4_9ACTN</name>
<dbReference type="PANTHER" id="PTHR48106:SF13">
    <property type="entry name" value="QUINONE OXIDOREDUCTASE-RELATED"/>
    <property type="match status" value="1"/>
</dbReference>
<dbReference type="InterPro" id="IPR011032">
    <property type="entry name" value="GroES-like_sf"/>
</dbReference>
<reference evidence="4 5" key="1">
    <citation type="journal article" date="2019" name="Int. J. Syst. Evol. Microbiol.">
        <title>The Global Catalogue of Microorganisms (GCM) 10K type strain sequencing project: providing services to taxonomists for standard genome sequencing and annotation.</title>
        <authorList>
            <consortium name="The Broad Institute Genomics Platform"/>
            <consortium name="The Broad Institute Genome Sequencing Center for Infectious Disease"/>
            <person name="Wu L."/>
            <person name="Ma J."/>
        </authorList>
    </citation>
    <scope>NUCLEOTIDE SEQUENCE [LARGE SCALE GENOMIC DNA]</scope>
    <source>
        <strain evidence="4 5">JCM 6835</strain>
    </source>
</reference>
<dbReference type="SUPFAM" id="SSF51735">
    <property type="entry name" value="NAD(P)-binding Rossmann-fold domains"/>
    <property type="match status" value="1"/>
</dbReference>
<keyword evidence="2" id="KW-0560">Oxidoreductase</keyword>
<accession>A0ABN3RJX4</accession>
<comment type="caution">
    <text evidence="4">The sequence shown here is derived from an EMBL/GenBank/DDBJ whole genome shotgun (WGS) entry which is preliminary data.</text>
</comment>
<evidence type="ECO:0000259" key="3">
    <source>
        <dbReference type="SMART" id="SM00829"/>
    </source>
</evidence>
<dbReference type="Gene3D" id="3.90.180.10">
    <property type="entry name" value="Medium-chain alcohol dehydrogenases, catalytic domain"/>
    <property type="match status" value="1"/>
</dbReference>
<keyword evidence="1" id="KW-0521">NADP</keyword>
<sequence>MRHIPFRIGPRSRHDLAGLMLRRVGGMRAIVMEEFGGPEVLRARTVEDPVPGQGQVLVRVEFASITFVETQVRAGKGPFAPPSLPRIPGNGVGGTIVAVGEGVDEGLVGTVVVTTTGGTGGYASLARASAADVVPVPEGVALRDAVALLADGRTAVMLHEQAKIQPGERVLVLAAGGGVGGLLLQLAAAAGAEVVGAARGKRELVERFGSYVDYSEQGWARSVEADVVFDGVGGAVGTEAMTALRPGGRASMYGMASGSWSEVDGLPITVLERPGPPSPEELRGLVATALELAAQGRLRPTIGQTYPLEEAASAHRAIEARQTTGKTLLVI</sequence>
<feature type="domain" description="Enoyl reductase (ER)" evidence="3">
    <location>
        <begin position="36"/>
        <end position="329"/>
    </location>
</feature>
<dbReference type="Gene3D" id="3.40.50.720">
    <property type="entry name" value="NAD(P)-binding Rossmann-like Domain"/>
    <property type="match status" value="1"/>
</dbReference>